<keyword evidence="12" id="KW-1185">Reference proteome</keyword>
<dbReference type="Pfam" id="PF02537">
    <property type="entry name" value="CRCB"/>
    <property type="match status" value="1"/>
</dbReference>
<dbReference type="eggNOG" id="COG0239">
    <property type="taxonomic scope" value="Bacteria"/>
</dbReference>
<name>D2B4Y7_STRRD</name>
<feature type="binding site" evidence="10">
    <location>
        <position position="70"/>
    </location>
    <ligand>
        <name>Na(+)</name>
        <dbReference type="ChEBI" id="CHEBI:29101"/>
        <note>structural</note>
    </ligand>
</feature>
<evidence type="ECO:0000256" key="4">
    <source>
        <dbReference type="ARBA" id="ARBA00022989"/>
    </source>
</evidence>
<comment type="subcellular location">
    <subcellularLocation>
        <location evidence="1 10">Cell membrane</location>
        <topology evidence="1 10">Multi-pass membrane protein</topology>
    </subcellularLocation>
</comment>
<feature type="transmembrane region" description="Helical" evidence="10">
    <location>
        <begin position="31"/>
        <end position="52"/>
    </location>
</feature>
<gene>
    <name evidence="10" type="primary">fluC</name>
    <name evidence="10" type="synonym">crcB</name>
    <name evidence="11" type="ordered locus">Sros_2708</name>
</gene>
<evidence type="ECO:0000256" key="7">
    <source>
        <dbReference type="ARBA" id="ARBA00035120"/>
    </source>
</evidence>
<dbReference type="HAMAP" id="MF_00454">
    <property type="entry name" value="FluC"/>
    <property type="match status" value="1"/>
</dbReference>
<keyword evidence="10" id="KW-0813">Transport</keyword>
<feature type="transmembrane region" description="Helical" evidence="10">
    <location>
        <begin position="98"/>
        <end position="116"/>
    </location>
</feature>
<comment type="catalytic activity">
    <reaction evidence="8">
        <text>fluoride(in) = fluoride(out)</text>
        <dbReference type="Rhea" id="RHEA:76159"/>
        <dbReference type="ChEBI" id="CHEBI:17051"/>
    </reaction>
    <physiologicalReaction direction="left-to-right" evidence="8">
        <dbReference type="Rhea" id="RHEA:76160"/>
    </physiologicalReaction>
</comment>
<protein>
    <recommendedName>
        <fullName evidence="10">Fluoride-specific ion channel FluC</fullName>
    </recommendedName>
</protein>
<evidence type="ECO:0000313" key="11">
    <source>
        <dbReference type="EMBL" id="ACZ85673.1"/>
    </source>
</evidence>
<proteinExistence type="inferred from homology"/>
<accession>D2B4Y7</accession>
<keyword evidence="6 10" id="KW-0407">Ion channel</keyword>
<dbReference type="RefSeq" id="WP_012889418.1">
    <property type="nucleotide sequence ID" value="NC_013595.1"/>
</dbReference>
<dbReference type="Proteomes" id="UP000002029">
    <property type="component" value="Chromosome"/>
</dbReference>
<dbReference type="HOGENOM" id="CLU_114342_2_1_11"/>
<sequence>MTAAILVLLGGSVGAALRHLLGIWIPARFPWAIFVANVSASFLLGLVAAGTVAGRLPEWLLLLAGTGFCGALSTYSTLANDTLRLAEKGERRLAVANMGINVVFGLVAAFIGAALGRAL</sequence>
<dbReference type="EMBL" id="CP001814">
    <property type="protein sequence ID" value="ACZ85673.1"/>
    <property type="molecule type" value="Genomic_DNA"/>
</dbReference>
<dbReference type="GO" id="GO:0140114">
    <property type="term" value="P:cellular detoxification of fluoride"/>
    <property type="evidence" value="ECO:0007669"/>
    <property type="project" value="UniProtKB-UniRule"/>
</dbReference>
<evidence type="ECO:0000256" key="2">
    <source>
        <dbReference type="ARBA" id="ARBA00022475"/>
    </source>
</evidence>
<dbReference type="GO" id="GO:0062054">
    <property type="term" value="F:fluoride channel activity"/>
    <property type="evidence" value="ECO:0007669"/>
    <property type="project" value="UniProtKB-UniRule"/>
</dbReference>
<keyword evidence="10" id="KW-0406">Ion transport</keyword>
<evidence type="ECO:0000256" key="8">
    <source>
        <dbReference type="ARBA" id="ARBA00035585"/>
    </source>
</evidence>
<dbReference type="PANTHER" id="PTHR28259">
    <property type="entry name" value="FLUORIDE EXPORT PROTEIN 1-RELATED"/>
    <property type="match status" value="1"/>
</dbReference>
<comment type="function">
    <text evidence="9 10">Fluoride-specific ion channel. Important for reducing fluoride concentration in the cell, thus reducing its toxicity.</text>
</comment>
<dbReference type="STRING" id="479432.Sros_2708"/>
<keyword evidence="5 10" id="KW-0472">Membrane</keyword>
<keyword evidence="10" id="KW-0915">Sodium</keyword>
<feature type="transmembrane region" description="Helical" evidence="10">
    <location>
        <begin position="59"/>
        <end position="78"/>
    </location>
</feature>
<evidence type="ECO:0000256" key="9">
    <source>
        <dbReference type="ARBA" id="ARBA00049940"/>
    </source>
</evidence>
<evidence type="ECO:0000256" key="6">
    <source>
        <dbReference type="ARBA" id="ARBA00023303"/>
    </source>
</evidence>
<dbReference type="InterPro" id="IPR003691">
    <property type="entry name" value="FluC"/>
</dbReference>
<evidence type="ECO:0000256" key="5">
    <source>
        <dbReference type="ARBA" id="ARBA00023136"/>
    </source>
</evidence>
<keyword evidence="10" id="KW-0479">Metal-binding</keyword>
<dbReference type="GO" id="GO:0046872">
    <property type="term" value="F:metal ion binding"/>
    <property type="evidence" value="ECO:0007669"/>
    <property type="project" value="UniProtKB-KW"/>
</dbReference>
<dbReference type="AlphaFoldDB" id="D2B4Y7"/>
<organism evidence="11 12">
    <name type="scientific">Streptosporangium roseum (strain ATCC 12428 / DSM 43021 / JCM 3005 / KCTC 9067 / NCIMB 10171 / NRRL 2505 / NI 9100)</name>
    <dbReference type="NCBI Taxonomy" id="479432"/>
    <lineage>
        <taxon>Bacteria</taxon>
        <taxon>Bacillati</taxon>
        <taxon>Actinomycetota</taxon>
        <taxon>Actinomycetes</taxon>
        <taxon>Streptosporangiales</taxon>
        <taxon>Streptosporangiaceae</taxon>
        <taxon>Streptosporangium</taxon>
    </lineage>
</organism>
<dbReference type="GO" id="GO:0005886">
    <property type="term" value="C:plasma membrane"/>
    <property type="evidence" value="ECO:0007669"/>
    <property type="project" value="UniProtKB-SubCell"/>
</dbReference>
<reference evidence="11 12" key="1">
    <citation type="journal article" date="2010" name="Stand. Genomic Sci.">
        <title>Complete genome sequence of Streptosporangium roseum type strain (NI 9100).</title>
        <authorList>
            <person name="Nolan M."/>
            <person name="Sikorski J."/>
            <person name="Jando M."/>
            <person name="Lucas S."/>
            <person name="Lapidus A."/>
            <person name="Glavina Del Rio T."/>
            <person name="Chen F."/>
            <person name="Tice H."/>
            <person name="Pitluck S."/>
            <person name="Cheng J.F."/>
            <person name="Chertkov O."/>
            <person name="Sims D."/>
            <person name="Meincke L."/>
            <person name="Brettin T."/>
            <person name="Han C."/>
            <person name="Detter J.C."/>
            <person name="Bruce D."/>
            <person name="Goodwin L."/>
            <person name="Land M."/>
            <person name="Hauser L."/>
            <person name="Chang Y.J."/>
            <person name="Jeffries C.D."/>
            <person name="Ivanova N."/>
            <person name="Mavromatis K."/>
            <person name="Mikhailova N."/>
            <person name="Chen A."/>
            <person name="Palaniappan K."/>
            <person name="Chain P."/>
            <person name="Rohde M."/>
            <person name="Goker M."/>
            <person name="Bristow J."/>
            <person name="Eisen J.A."/>
            <person name="Markowitz V."/>
            <person name="Hugenholtz P."/>
            <person name="Kyrpides N.C."/>
            <person name="Klenk H.P."/>
        </authorList>
    </citation>
    <scope>NUCLEOTIDE SEQUENCE [LARGE SCALE GENOMIC DNA]</scope>
    <source>
        <strain evidence="12">ATCC 12428 / DSM 43021 / JCM 3005 / NI 9100</strain>
    </source>
</reference>
<feature type="binding site" evidence="10">
    <location>
        <position position="73"/>
    </location>
    <ligand>
        <name>Na(+)</name>
        <dbReference type="ChEBI" id="CHEBI:29101"/>
        <note>structural</note>
    </ligand>
</feature>
<evidence type="ECO:0000256" key="10">
    <source>
        <dbReference type="HAMAP-Rule" id="MF_00454"/>
    </source>
</evidence>
<keyword evidence="2 10" id="KW-1003">Cell membrane</keyword>
<evidence type="ECO:0000313" key="12">
    <source>
        <dbReference type="Proteomes" id="UP000002029"/>
    </source>
</evidence>
<dbReference type="PANTHER" id="PTHR28259:SF1">
    <property type="entry name" value="FLUORIDE EXPORT PROTEIN 1-RELATED"/>
    <property type="match status" value="1"/>
</dbReference>
<evidence type="ECO:0000256" key="1">
    <source>
        <dbReference type="ARBA" id="ARBA00004651"/>
    </source>
</evidence>
<comment type="similarity">
    <text evidence="7 10">Belongs to the fluoride channel Fluc/FEX (TC 1.A.43) family.</text>
</comment>
<comment type="activity regulation">
    <text evidence="10">Na(+) is not transported, but it plays an essential structural role and its presence is essential for fluoride channel function.</text>
</comment>
<keyword evidence="3 10" id="KW-0812">Transmembrane</keyword>
<dbReference type="KEGG" id="sro:Sros_2708"/>
<evidence type="ECO:0000256" key="3">
    <source>
        <dbReference type="ARBA" id="ARBA00022692"/>
    </source>
</evidence>
<keyword evidence="4 10" id="KW-1133">Transmembrane helix</keyword>